<evidence type="ECO:0000256" key="6">
    <source>
        <dbReference type="ARBA" id="ARBA00023163"/>
    </source>
</evidence>
<dbReference type="Proteomes" id="UP000027730">
    <property type="component" value="Unassembled WGS sequence"/>
</dbReference>
<protein>
    <recommendedName>
        <fullName evidence="8">Xylanolytic transcriptional activator regulatory domain-containing protein</fullName>
    </recommendedName>
</protein>
<comment type="subcellular location">
    <subcellularLocation>
        <location evidence="1">Nucleus</location>
    </subcellularLocation>
</comment>
<keyword evidence="5" id="KW-0238">DNA-binding</keyword>
<sequence length="508" mass="56684">MDGLDYERPISAINHHVSAGTYVSPRPIELDSPGSLSGRYLGGVLNADGYFTFDEFAENVLGSSESWQDASRSGNASQQIAIATSNAANQASPSTLSEGLWSPGFDGSTPRLDRILERGVALFFRHIYLVYPLLDQRRIAALLSRFTELGTTESGLLKSICALTLVTVEFWPTMTAERRIVLAREYIRQCLEARLSHNLIEHATMDDVLTSLFIAVAYFDLKCRKTSWFYLREAISLAHLAGISTTIENTEIDHPEKIRRQRLYALLFITERGACIHDSFPVSIMLPPDLTGEVLPDEDPAISLGLSSIHRLFSILDMDFVRVWNGAVSSFSTAEKTTELAILHAHLRQPFQIDGVSETQRADVLVTQQWLRLTIWQAALRLGLISSSAVEPEFAYTFPIELAYALREVLETLSPAAIQAHGLGIFEKQFEIVYSLLDVLALPGSSQTTDHHEVLLSLLLSLSASPKSRDVYVRILQKRMTQDSTTGTWQKYVSLANVELLLDDQRKH</sequence>
<dbReference type="EMBL" id="KL584705">
    <property type="protein sequence ID" value="KEQ75225.1"/>
    <property type="molecule type" value="Genomic_DNA"/>
</dbReference>
<dbReference type="RefSeq" id="XP_013429467.1">
    <property type="nucleotide sequence ID" value="XM_013574013.1"/>
</dbReference>
<name>A0A074WPY9_9PEZI</name>
<dbReference type="STRING" id="1043004.A0A074WPY9"/>
<proteinExistence type="predicted"/>
<keyword evidence="4" id="KW-0805">Transcription regulation</keyword>
<dbReference type="PANTHER" id="PTHR31668">
    <property type="entry name" value="GLUCOSE TRANSPORT TRANSCRIPTION REGULATOR RGT1-RELATED-RELATED"/>
    <property type="match status" value="1"/>
</dbReference>
<dbReference type="HOGENOM" id="CLU_016574_5_0_1"/>
<feature type="domain" description="Xylanolytic transcriptional activator regulatory" evidence="8">
    <location>
        <begin position="227"/>
        <end position="302"/>
    </location>
</feature>
<evidence type="ECO:0000313" key="9">
    <source>
        <dbReference type="EMBL" id="KEQ75225.1"/>
    </source>
</evidence>
<keyword evidence="10" id="KW-1185">Reference proteome</keyword>
<dbReference type="PANTHER" id="PTHR31668:SF18">
    <property type="entry name" value="MALTOSE FERMENTATION REGULATORY PROTEIN MAL13-RELATED"/>
    <property type="match status" value="1"/>
</dbReference>
<dbReference type="SMART" id="SM00906">
    <property type="entry name" value="Fungal_trans"/>
    <property type="match status" value="1"/>
</dbReference>
<dbReference type="CDD" id="cd12148">
    <property type="entry name" value="fungal_TF_MHR"/>
    <property type="match status" value="1"/>
</dbReference>
<dbReference type="InterPro" id="IPR007219">
    <property type="entry name" value="XnlR_reg_dom"/>
</dbReference>
<organism evidence="9 10">
    <name type="scientific">Aureobasidium namibiae CBS 147.97</name>
    <dbReference type="NCBI Taxonomy" id="1043004"/>
    <lineage>
        <taxon>Eukaryota</taxon>
        <taxon>Fungi</taxon>
        <taxon>Dikarya</taxon>
        <taxon>Ascomycota</taxon>
        <taxon>Pezizomycotina</taxon>
        <taxon>Dothideomycetes</taxon>
        <taxon>Dothideomycetidae</taxon>
        <taxon>Dothideales</taxon>
        <taxon>Saccotheciaceae</taxon>
        <taxon>Aureobasidium</taxon>
    </lineage>
</organism>
<evidence type="ECO:0000256" key="5">
    <source>
        <dbReference type="ARBA" id="ARBA00023125"/>
    </source>
</evidence>
<dbReference type="InterPro" id="IPR050797">
    <property type="entry name" value="Carb_Metab_Trans_Reg"/>
</dbReference>
<accession>A0A074WPY9</accession>
<keyword evidence="3" id="KW-0862">Zinc</keyword>
<keyword evidence="7" id="KW-0539">Nucleus</keyword>
<evidence type="ECO:0000256" key="4">
    <source>
        <dbReference type="ARBA" id="ARBA00023015"/>
    </source>
</evidence>
<evidence type="ECO:0000256" key="2">
    <source>
        <dbReference type="ARBA" id="ARBA00022723"/>
    </source>
</evidence>
<dbReference type="GO" id="GO:0005634">
    <property type="term" value="C:nucleus"/>
    <property type="evidence" value="ECO:0007669"/>
    <property type="project" value="UniProtKB-SubCell"/>
</dbReference>
<evidence type="ECO:0000313" key="10">
    <source>
        <dbReference type="Proteomes" id="UP000027730"/>
    </source>
</evidence>
<dbReference type="OrthoDB" id="4132249at2759"/>
<dbReference type="GeneID" id="25409505"/>
<dbReference type="GO" id="GO:0008270">
    <property type="term" value="F:zinc ion binding"/>
    <property type="evidence" value="ECO:0007669"/>
    <property type="project" value="InterPro"/>
</dbReference>
<dbReference type="GO" id="GO:0003677">
    <property type="term" value="F:DNA binding"/>
    <property type="evidence" value="ECO:0007669"/>
    <property type="project" value="UniProtKB-KW"/>
</dbReference>
<keyword evidence="6" id="KW-0804">Transcription</keyword>
<gene>
    <name evidence="9" type="ORF">M436DRAFT_41123</name>
</gene>
<evidence type="ECO:0000259" key="8">
    <source>
        <dbReference type="SMART" id="SM00906"/>
    </source>
</evidence>
<evidence type="ECO:0000256" key="1">
    <source>
        <dbReference type="ARBA" id="ARBA00004123"/>
    </source>
</evidence>
<dbReference type="AlphaFoldDB" id="A0A074WPY9"/>
<evidence type="ECO:0000256" key="3">
    <source>
        <dbReference type="ARBA" id="ARBA00022833"/>
    </source>
</evidence>
<reference evidence="9 10" key="1">
    <citation type="journal article" date="2014" name="BMC Genomics">
        <title>Genome sequencing of four Aureobasidium pullulans varieties: biotechnological potential, stress tolerance, and description of new species.</title>
        <authorList>
            <person name="Gostin Ar C."/>
            <person name="Ohm R.A."/>
            <person name="Kogej T."/>
            <person name="Sonjak S."/>
            <person name="Turk M."/>
            <person name="Zajc J."/>
            <person name="Zalar P."/>
            <person name="Grube M."/>
            <person name="Sun H."/>
            <person name="Han J."/>
            <person name="Sharma A."/>
            <person name="Chiniquy J."/>
            <person name="Ngan C.Y."/>
            <person name="Lipzen A."/>
            <person name="Barry K."/>
            <person name="Grigoriev I.V."/>
            <person name="Gunde-Cimerman N."/>
        </authorList>
    </citation>
    <scope>NUCLEOTIDE SEQUENCE [LARGE SCALE GENOMIC DNA]</scope>
    <source>
        <strain evidence="9 10">CBS 147.97</strain>
    </source>
</reference>
<dbReference type="GO" id="GO:0006351">
    <property type="term" value="P:DNA-templated transcription"/>
    <property type="evidence" value="ECO:0007669"/>
    <property type="project" value="InterPro"/>
</dbReference>
<evidence type="ECO:0000256" key="7">
    <source>
        <dbReference type="ARBA" id="ARBA00023242"/>
    </source>
</evidence>
<keyword evidence="2" id="KW-0479">Metal-binding</keyword>